<dbReference type="Proteomes" id="UP000232003">
    <property type="component" value="Chromosome"/>
</dbReference>
<sequence>MPTLRQAKIFALIHLPLAQELFWLLNSFFSNFALYQLIWLKAAIDTVLVIGFSFDA</sequence>
<name>A0A2K8SHK6_9NOSO</name>
<gene>
    <name evidence="2" type="ORF">COO91_00582</name>
</gene>
<proteinExistence type="predicted"/>
<dbReference type="AlphaFoldDB" id="A0A2K8SHK6"/>
<keyword evidence="1" id="KW-0812">Transmembrane</keyword>
<reference evidence="2 3" key="1">
    <citation type="submission" date="2017-11" db="EMBL/GenBank/DDBJ databases">
        <title>Complete genome of a free-living desiccation-tolerant cyanobacterium and its photosynthetic adaptation to extreme terrestrial habitat.</title>
        <authorList>
            <person name="Shang J."/>
        </authorList>
    </citation>
    <scope>NUCLEOTIDE SEQUENCE [LARGE SCALE GENOMIC DNA]</scope>
    <source>
        <strain evidence="2 3">CCNUN1</strain>
    </source>
</reference>
<dbReference type="KEGG" id="nfl:COO91_00582"/>
<protein>
    <submittedName>
        <fullName evidence="2">Uncharacterized protein</fullName>
    </submittedName>
</protein>
<evidence type="ECO:0000313" key="3">
    <source>
        <dbReference type="Proteomes" id="UP000232003"/>
    </source>
</evidence>
<keyword evidence="3" id="KW-1185">Reference proteome</keyword>
<organism evidence="2 3">
    <name type="scientific">Nostoc flagelliforme CCNUN1</name>
    <dbReference type="NCBI Taxonomy" id="2038116"/>
    <lineage>
        <taxon>Bacteria</taxon>
        <taxon>Bacillati</taxon>
        <taxon>Cyanobacteriota</taxon>
        <taxon>Cyanophyceae</taxon>
        <taxon>Nostocales</taxon>
        <taxon>Nostocaceae</taxon>
        <taxon>Nostoc</taxon>
    </lineage>
</organism>
<keyword evidence="1" id="KW-1133">Transmembrane helix</keyword>
<evidence type="ECO:0000256" key="1">
    <source>
        <dbReference type="SAM" id="Phobius"/>
    </source>
</evidence>
<keyword evidence="1" id="KW-0472">Membrane</keyword>
<dbReference type="EMBL" id="CP024785">
    <property type="protein sequence ID" value="AUB34753.1"/>
    <property type="molecule type" value="Genomic_DNA"/>
</dbReference>
<feature type="transmembrane region" description="Helical" evidence="1">
    <location>
        <begin position="32"/>
        <end position="54"/>
    </location>
</feature>
<accession>A0A2K8SHK6</accession>
<evidence type="ECO:0000313" key="2">
    <source>
        <dbReference type="EMBL" id="AUB34753.1"/>
    </source>
</evidence>